<dbReference type="SUPFAM" id="SSF53474">
    <property type="entry name" value="alpha/beta-Hydrolases"/>
    <property type="match status" value="1"/>
</dbReference>
<evidence type="ECO:0008006" key="3">
    <source>
        <dbReference type="Google" id="ProtNLM"/>
    </source>
</evidence>
<organism evidence="1 2">
    <name type="scientific">Candidatus Roizmanbacteria bacterium CG10_big_fil_rev_8_21_14_0_10_39_6</name>
    <dbReference type="NCBI Taxonomy" id="1974853"/>
    <lineage>
        <taxon>Bacteria</taxon>
        <taxon>Candidatus Roizmaniibacteriota</taxon>
    </lineage>
</organism>
<gene>
    <name evidence="1" type="ORF">COU88_05240</name>
</gene>
<evidence type="ECO:0000313" key="2">
    <source>
        <dbReference type="Proteomes" id="UP000229554"/>
    </source>
</evidence>
<protein>
    <recommendedName>
        <fullName evidence="3">AB hydrolase-1 domain-containing protein</fullName>
    </recommendedName>
</protein>
<comment type="caution">
    <text evidence="1">The sequence shown here is derived from an EMBL/GenBank/DDBJ whole genome shotgun (WGS) entry which is preliminary data.</text>
</comment>
<accession>A0A2M8KR62</accession>
<proteinExistence type="predicted"/>
<reference evidence="2" key="1">
    <citation type="submission" date="2017-09" db="EMBL/GenBank/DDBJ databases">
        <title>Depth-based differentiation of microbial function through sediment-hosted aquifers and enrichment of novel symbionts in the deep terrestrial subsurface.</title>
        <authorList>
            <person name="Probst A.J."/>
            <person name="Ladd B."/>
            <person name="Jarett J.K."/>
            <person name="Geller-Mcgrath D.E."/>
            <person name="Sieber C.M.K."/>
            <person name="Emerson J.B."/>
            <person name="Anantharaman K."/>
            <person name="Thomas B.C."/>
            <person name="Malmstrom R."/>
            <person name="Stieglmeier M."/>
            <person name="Klingl A."/>
            <person name="Woyke T."/>
            <person name="Ryan C.M."/>
            <person name="Banfield J.F."/>
        </authorList>
    </citation>
    <scope>NUCLEOTIDE SEQUENCE [LARGE SCALE GENOMIC DNA]</scope>
</reference>
<dbReference type="Gene3D" id="3.40.50.1820">
    <property type="entry name" value="alpha/beta hydrolase"/>
    <property type="match status" value="1"/>
</dbReference>
<dbReference type="EMBL" id="PFED01000212">
    <property type="protein sequence ID" value="PJE62393.1"/>
    <property type="molecule type" value="Genomic_DNA"/>
</dbReference>
<dbReference type="InterPro" id="IPR029058">
    <property type="entry name" value="AB_hydrolase_fold"/>
</dbReference>
<name>A0A2M8KR62_9BACT</name>
<dbReference type="AlphaFoldDB" id="A0A2M8KR62"/>
<evidence type="ECO:0000313" key="1">
    <source>
        <dbReference type="EMBL" id="PJE62393.1"/>
    </source>
</evidence>
<dbReference type="Proteomes" id="UP000229554">
    <property type="component" value="Unassembled WGS sequence"/>
</dbReference>
<sequence>MASQNTVIIIPGLGDNTRVLEIMTLHWKKHGLMPYVHSVGWRNNKDSFGIKLQELVSLIDHFLKRKDTVSLVGTSAGGSAALNAFFKRKRVIHRVVSICGRSRLGPTAGFRSFANMTKTSPAFAESVRMCDKREKSLTEADKKKIMTVRAQIGDELVPPETATISGALNIQVPMVEHVLSIGSALTLFSKPIIDFLK</sequence>